<accession>A0A345AWH9</accession>
<organism evidence="1 2">
    <name type="scientific">Cyanophage S-TIM4</name>
    <dbReference type="NCBI Taxonomy" id="1048189"/>
    <lineage>
        <taxon>Viruses</taxon>
        <taxon>Duplodnaviria</taxon>
        <taxon>Heunggongvirae</taxon>
        <taxon>Uroviricota</taxon>
        <taxon>Caudoviricetes</taxon>
        <taxon>Pantevenvirales</taxon>
        <taxon>Kyanoviridae</taxon>
        <taxon>Thaumasvirus</taxon>
        <taxon>Thaumasvirus stim4</taxon>
    </lineage>
</organism>
<proteinExistence type="predicted"/>
<sequence length="76" mass="8575">MRREMLEALKALAIGNIKKAKMNVEVYLKNPVGIGEHPDVLGAIQEQIDLIAKEEERLEVIEKYFEVGMDLYGGSE</sequence>
<dbReference type="RefSeq" id="YP_009806383.1">
    <property type="nucleotide sequence ID" value="NC_048015.1"/>
</dbReference>
<dbReference type="EMBL" id="MH512890">
    <property type="protein sequence ID" value="AXF41262.1"/>
    <property type="molecule type" value="Genomic_DNA"/>
</dbReference>
<name>A0A345AWH9_9CAUD</name>
<protein>
    <submittedName>
        <fullName evidence="1">Uncharacterized protein</fullName>
    </submittedName>
</protein>
<gene>
    <name evidence="1" type="primary">ORF_126</name>
    <name evidence="1" type="ORF">S-TIM4_ORF_126</name>
</gene>
<dbReference type="Proteomes" id="UP000257501">
    <property type="component" value="Segment"/>
</dbReference>
<evidence type="ECO:0000313" key="1">
    <source>
        <dbReference type="EMBL" id="AXF41262.1"/>
    </source>
</evidence>
<keyword evidence="2" id="KW-1185">Reference proteome</keyword>
<dbReference type="KEGG" id="vg:54997241"/>
<evidence type="ECO:0000313" key="2">
    <source>
        <dbReference type="Proteomes" id="UP000257501"/>
    </source>
</evidence>
<dbReference type="GeneID" id="54997241"/>
<reference evidence="1 2" key="1">
    <citation type="journal article" date="2011" name="Nature">
        <title>Genomic island variability facilitates Prochlorococcus-virus coexistence.</title>
        <authorList>
            <person name="Avrani S."/>
            <person name="Wurtzel O."/>
            <person name="Sharon I."/>
            <person name="Sorek R."/>
            <person name="Lindell D."/>
        </authorList>
    </citation>
    <scope>NUCLEOTIDE SEQUENCE [LARGE SCALE GENOMIC DNA]</scope>
</reference>